<dbReference type="GO" id="GO:0019354">
    <property type="term" value="P:siroheme biosynthetic process"/>
    <property type="evidence" value="ECO:0007669"/>
    <property type="project" value="InterPro"/>
</dbReference>
<dbReference type="RefSeq" id="XP_001384647.1">
    <property type="nucleotide sequence ID" value="XM_001384610.1"/>
</dbReference>
<dbReference type="OMA" id="TPCAIVE"/>
<dbReference type="eggNOG" id="KOG1527">
    <property type="taxonomic scope" value="Eukaryota"/>
</dbReference>
<keyword evidence="16" id="KW-1185">Reference proteome</keyword>
<dbReference type="PANTHER" id="PTHR45790:SF6">
    <property type="entry name" value="UROPORPHYRINOGEN-III C-METHYLTRANSFERASE"/>
    <property type="match status" value="1"/>
</dbReference>
<keyword evidence="2 12" id="KW-0489">Methyltransferase</keyword>
<dbReference type="PROSITE" id="PS00840">
    <property type="entry name" value="SUMT_2"/>
    <property type="match status" value="1"/>
</dbReference>
<feature type="domain" description="Tetrapyrrole methylase" evidence="13">
    <location>
        <begin position="285"/>
        <end position="493"/>
    </location>
</feature>
<proteinExistence type="inferred from homology"/>
<dbReference type="GO" id="GO:0032259">
    <property type="term" value="P:methylation"/>
    <property type="evidence" value="ECO:0007669"/>
    <property type="project" value="UniProtKB-KW"/>
</dbReference>
<evidence type="ECO:0000256" key="4">
    <source>
        <dbReference type="ARBA" id="ARBA00022679"/>
    </source>
</evidence>
<dbReference type="Gene3D" id="3.40.50.720">
    <property type="entry name" value="NAD(P)-binding Rossmann-like Domain"/>
    <property type="match status" value="1"/>
</dbReference>
<dbReference type="EMBL" id="CP000498">
    <property type="protein sequence ID" value="ABN66618.1"/>
    <property type="molecule type" value="Genomic_DNA"/>
</dbReference>
<dbReference type="GO" id="GO:0000103">
    <property type="term" value="P:sulfate assimilation"/>
    <property type="evidence" value="ECO:0007669"/>
    <property type="project" value="InterPro"/>
</dbReference>
<evidence type="ECO:0000259" key="14">
    <source>
        <dbReference type="Pfam" id="PF14824"/>
    </source>
</evidence>
<dbReference type="Pfam" id="PF13241">
    <property type="entry name" value="NAD_binding_7"/>
    <property type="match status" value="1"/>
</dbReference>
<dbReference type="HOGENOM" id="CLU_011276_2_2_1"/>
<name>A3LUM7_PICST</name>
<keyword evidence="6" id="KW-0560">Oxidoreductase</keyword>
<keyword evidence="7" id="KW-0520">NAD</keyword>
<dbReference type="InParanoid" id="A3LUM7"/>
<keyword evidence="5" id="KW-0949">S-adenosyl-L-methionine</keyword>
<dbReference type="Pfam" id="PF14824">
    <property type="entry name" value="Sirohm_synth_M"/>
    <property type="match status" value="1"/>
</dbReference>
<feature type="domain" description="Siroheme synthase central" evidence="14">
    <location>
        <begin position="133"/>
        <end position="158"/>
    </location>
</feature>
<dbReference type="Gene3D" id="3.30.950.10">
    <property type="entry name" value="Methyltransferase, Cobalt-precorrin-4 Transmethylase, Domain 2"/>
    <property type="match status" value="1"/>
</dbReference>
<evidence type="ECO:0000256" key="3">
    <source>
        <dbReference type="ARBA" id="ARBA00022605"/>
    </source>
</evidence>
<dbReference type="GO" id="GO:0004851">
    <property type="term" value="F:uroporphyrin-III C-methyltransferase activity"/>
    <property type="evidence" value="ECO:0007669"/>
    <property type="project" value="UniProtKB-EC"/>
</dbReference>
<evidence type="ECO:0000313" key="15">
    <source>
        <dbReference type="EMBL" id="ABN66618.1"/>
    </source>
</evidence>
<protein>
    <submittedName>
        <fullName evidence="15">Methionine metabolism</fullName>
        <ecNumber evidence="15">2.1.1.107</ecNumber>
    </submittedName>
</protein>
<keyword evidence="8" id="KW-0486">Methionine biosynthesis</keyword>
<evidence type="ECO:0000256" key="1">
    <source>
        <dbReference type="ARBA" id="ARBA00005879"/>
    </source>
</evidence>
<dbReference type="FunFam" id="3.30.950.10:FF:000005">
    <property type="entry name" value="Uroporphyrin-III c-methyltransferase, putative"/>
    <property type="match status" value="1"/>
</dbReference>
<dbReference type="GeneID" id="4838944"/>
<gene>
    <name evidence="15" type="primary">MET1</name>
    <name evidence="15" type="ORF">PICST_31820</name>
</gene>
<dbReference type="InterPro" id="IPR000878">
    <property type="entry name" value="4pyrrol_Mease"/>
</dbReference>
<evidence type="ECO:0000256" key="12">
    <source>
        <dbReference type="RuleBase" id="RU003960"/>
    </source>
</evidence>
<evidence type="ECO:0000256" key="6">
    <source>
        <dbReference type="ARBA" id="ARBA00023002"/>
    </source>
</evidence>
<keyword evidence="9" id="KW-0627">Porphyrin biosynthesis</keyword>
<evidence type="ECO:0000256" key="7">
    <source>
        <dbReference type="ARBA" id="ARBA00023027"/>
    </source>
</evidence>
<evidence type="ECO:0000313" key="16">
    <source>
        <dbReference type="Proteomes" id="UP000002258"/>
    </source>
</evidence>
<dbReference type="EC" id="2.1.1.107" evidence="15"/>
<accession>A3LUM7</accession>
<keyword evidence="3" id="KW-0028">Amino-acid biosynthesis</keyword>
<dbReference type="OrthoDB" id="508204at2759"/>
<dbReference type="GO" id="GO:0016491">
    <property type="term" value="F:oxidoreductase activity"/>
    <property type="evidence" value="ECO:0007669"/>
    <property type="project" value="UniProtKB-KW"/>
</dbReference>
<dbReference type="Proteomes" id="UP000002258">
    <property type="component" value="Chromosome 4"/>
</dbReference>
<dbReference type="InterPro" id="IPR028281">
    <property type="entry name" value="Sirohaem_synthase_central"/>
</dbReference>
<evidence type="ECO:0000256" key="8">
    <source>
        <dbReference type="ARBA" id="ARBA00023167"/>
    </source>
</evidence>
<comment type="similarity">
    <text evidence="1 12">Belongs to the precorrin methyltransferase family.</text>
</comment>
<dbReference type="CDD" id="cd11642">
    <property type="entry name" value="SUMT"/>
    <property type="match status" value="1"/>
</dbReference>
<sequence length="574" mass="63347">MTNILASLNCRDEHHLIIGVSNVATLRINSILDAGAIPILFTESGEVSKVEESEKLKTITGKFEFDTIRQLLISEGRAEVDFIVDRVFVALPMSQARLKKSIYDYCKKNRIPINTSDSPDLSTFTLLSTFTSGDFQMGVTTSGKGCKLASRIKRELTNALPANIGDICDKIGDLRKKIQEEDNLELEDLKNSDHFHSIGEHDEDAINTSKLNALVEEFNMTQEQKKLQRTRWLSQVVEYFPLNTLGELSLDDLTSAFHEYKAGAAETDEPEKKKQKVVDSKKGSISLVGSGPGSVSLLTIGALQAIHNADLILADKLVPQQVLDIIPKKRTKLFIARKFPGNAERAQQELLSMGLEALLRGQKVVRLKQGDPYIFGRGGEEYNYFSERGFTPVVLPGITSALAAPVLTNIPATHRDVADQVLICTGTGRRGALPNLPEFVKSRTTVFLMALHRVVDLIPKLIERDWDPKLPAAIIERASCPDQRIVRTTIENVAKAVEACGSRPPGLLVTGYACDVIFKHNSETSEPWVIEEGCETANSTHLEPFLKLVSSYNPEDISKPSIHQTPPPEPLATS</sequence>
<dbReference type="PROSITE" id="PS00839">
    <property type="entry name" value="SUMT_1"/>
    <property type="match status" value="1"/>
</dbReference>
<evidence type="ECO:0000256" key="10">
    <source>
        <dbReference type="ARBA" id="ARBA00052360"/>
    </source>
</evidence>
<comment type="catalytic activity">
    <reaction evidence="10">
        <text>uroporphyrinogen III + 2 S-adenosyl-L-methionine = precorrin-2 + 2 S-adenosyl-L-homocysteine + H(+)</text>
        <dbReference type="Rhea" id="RHEA:32459"/>
        <dbReference type="ChEBI" id="CHEBI:15378"/>
        <dbReference type="ChEBI" id="CHEBI:57308"/>
        <dbReference type="ChEBI" id="CHEBI:57856"/>
        <dbReference type="ChEBI" id="CHEBI:58827"/>
        <dbReference type="ChEBI" id="CHEBI:59789"/>
        <dbReference type="EC" id="2.1.1.107"/>
    </reaction>
</comment>
<dbReference type="SUPFAM" id="SSF53790">
    <property type="entry name" value="Tetrapyrrole methylase"/>
    <property type="match status" value="1"/>
</dbReference>
<dbReference type="InterPro" id="IPR035996">
    <property type="entry name" value="4pyrrol_Methylase_sf"/>
</dbReference>
<dbReference type="SUPFAM" id="SSF75615">
    <property type="entry name" value="Siroheme synthase middle domains-like"/>
    <property type="match status" value="1"/>
</dbReference>
<dbReference type="STRING" id="322104.A3LUM7"/>
<evidence type="ECO:0000256" key="11">
    <source>
        <dbReference type="ARBA" id="ARBA00055636"/>
    </source>
</evidence>
<dbReference type="Pfam" id="PF00590">
    <property type="entry name" value="TP_methylase"/>
    <property type="match status" value="1"/>
</dbReference>
<keyword evidence="4 12" id="KW-0808">Transferase</keyword>
<dbReference type="InterPro" id="IPR003043">
    <property type="entry name" value="Uropor_MeTrfase_CS"/>
</dbReference>
<dbReference type="AlphaFoldDB" id="A3LUM7"/>
<dbReference type="PANTHER" id="PTHR45790">
    <property type="entry name" value="SIROHEME SYNTHASE-RELATED"/>
    <property type="match status" value="1"/>
</dbReference>
<dbReference type="KEGG" id="pic:PICST_31820"/>
<evidence type="ECO:0000256" key="9">
    <source>
        <dbReference type="ARBA" id="ARBA00023244"/>
    </source>
</evidence>
<reference evidence="15 16" key="1">
    <citation type="journal article" date="2007" name="Nat. Biotechnol.">
        <title>Genome sequence of the lignocellulose-bioconverting and xylose-fermenting yeast Pichia stipitis.</title>
        <authorList>
            <person name="Jeffries T.W."/>
            <person name="Grigoriev I.V."/>
            <person name="Grimwood J."/>
            <person name="Laplaza J.M."/>
            <person name="Aerts A."/>
            <person name="Salamov A."/>
            <person name="Schmutz J."/>
            <person name="Lindquist E."/>
            <person name="Dehal P."/>
            <person name="Shapiro H."/>
            <person name="Jin Y.S."/>
            <person name="Passoth V."/>
            <person name="Richardson P.M."/>
        </authorList>
    </citation>
    <scope>NUCLEOTIDE SEQUENCE [LARGE SCALE GENOMIC DNA]</scope>
    <source>
        <strain evidence="16">ATCC 58785 / CBS 6054 / NBRC 10063 / NRRL Y-11545</strain>
    </source>
</reference>
<dbReference type="InterPro" id="IPR014777">
    <property type="entry name" value="4pyrrole_Mease_sub1"/>
</dbReference>
<evidence type="ECO:0000256" key="2">
    <source>
        <dbReference type="ARBA" id="ARBA00022603"/>
    </source>
</evidence>
<dbReference type="FunFam" id="3.40.1010.10:FF:000006">
    <property type="entry name" value="Siroheme synthase, putative"/>
    <property type="match status" value="1"/>
</dbReference>
<dbReference type="InterPro" id="IPR006366">
    <property type="entry name" value="CobA/CysG_C"/>
</dbReference>
<dbReference type="GO" id="GO:0009086">
    <property type="term" value="P:methionine biosynthetic process"/>
    <property type="evidence" value="ECO:0007669"/>
    <property type="project" value="UniProtKB-KW"/>
</dbReference>
<dbReference type="NCBIfam" id="TIGR01469">
    <property type="entry name" value="cobA_cysG_Cterm"/>
    <property type="match status" value="1"/>
</dbReference>
<dbReference type="InterPro" id="IPR050161">
    <property type="entry name" value="Siro_Cobalamin_biosynth"/>
</dbReference>
<comment type="function">
    <text evidence="11">Siroheme synthase involved in methionine biosynthesis.</text>
</comment>
<dbReference type="FunCoup" id="A3LUM7">
    <property type="interactions" value="458"/>
</dbReference>
<evidence type="ECO:0000256" key="5">
    <source>
        <dbReference type="ARBA" id="ARBA00022691"/>
    </source>
</evidence>
<evidence type="ECO:0000259" key="13">
    <source>
        <dbReference type="Pfam" id="PF00590"/>
    </source>
</evidence>
<organism evidence="15 16">
    <name type="scientific">Scheffersomyces stipitis (strain ATCC 58785 / CBS 6054 / NBRC 10063 / NRRL Y-11545)</name>
    <name type="common">Yeast</name>
    <name type="synonym">Pichia stipitis</name>
    <dbReference type="NCBI Taxonomy" id="322104"/>
    <lineage>
        <taxon>Eukaryota</taxon>
        <taxon>Fungi</taxon>
        <taxon>Dikarya</taxon>
        <taxon>Ascomycota</taxon>
        <taxon>Saccharomycotina</taxon>
        <taxon>Pichiomycetes</taxon>
        <taxon>Debaryomycetaceae</taxon>
        <taxon>Scheffersomyces</taxon>
    </lineage>
</organism>
<dbReference type="PIRSF" id="PIRSF036555">
    <property type="entry name" value="SUMT_yeast"/>
    <property type="match status" value="1"/>
</dbReference>
<dbReference type="InterPro" id="IPR012066">
    <property type="entry name" value="Met1_fungi"/>
</dbReference>
<dbReference type="Gene3D" id="3.40.1010.10">
    <property type="entry name" value="Cobalt-precorrin-4 Transmethylase, Domain 1"/>
    <property type="match status" value="1"/>
</dbReference>
<dbReference type="InterPro" id="IPR014776">
    <property type="entry name" value="4pyrrole_Mease_sub2"/>
</dbReference>